<sequence length="183" mass="20348">MIGLPHTGMGVPRAGVRITQVEDLTTLVDGPAWRARLHDGPTLLGYLLQDGSGATVFEPEDPSARRTMAEFTAGCRLPWDQENTEPLAEFVHDLLKTEHDQADAVAAAHRRGHYLIRAAPLGFEMYDGPMMLPLTVPDGVFPDYRSAYEAALRVELPPRVFRAELWMGQARGWVRIRPEPGVH</sequence>
<dbReference type="AlphaFoldDB" id="A0A840WKC2"/>
<keyword evidence="2" id="KW-1185">Reference proteome</keyword>
<organism evidence="1 2">
    <name type="scientific">Nocardiopsis metallicus</name>
    <dbReference type="NCBI Taxonomy" id="179819"/>
    <lineage>
        <taxon>Bacteria</taxon>
        <taxon>Bacillati</taxon>
        <taxon>Actinomycetota</taxon>
        <taxon>Actinomycetes</taxon>
        <taxon>Streptosporangiales</taxon>
        <taxon>Nocardiopsidaceae</taxon>
        <taxon>Nocardiopsis</taxon>
    </lineage>
</organism>
<proteinExistence type="predicted"/>
<evidence type="ECO:0000313" key="2">
    <source>
        <dbReference type="Proteomes" id="UP000579647"/>
    </source>
</evidence>
<evidence type="ECO:0000313" key="1">
    <source>
        <dbReference type="EMBL" id="MBB5493441.1"/>
    </source>
</evidence>
<reference evidence="1 2" key="1">
    <citation type="submission" date="2020-08" db="EMBL/GenBank/DDBJ databases">
        <title>Sequencing the genomes of 1000 actinobacteria strains.</title>
        <authorList>
            <person name="Klenk H.-P."/>
        </authorList>
    </citation>
    <scope>NUCLEOTIDE SEQUENCE [LARGE SCALE GENOMIC DNA]</scope>
    <source>
        <strain evidence="1 2">DSM 44598</strain>
    </source>
</reference>
<gene>
    <name evidence="1" type="ORF">HNR07_004578</name>
</gene>
<accession>A0A840WKC2</accession>
<dbReference type="EMBL" id="JACHDO010000001">
    <property type="protein sequence ID" value="MBB5493441.1"/>
    <property type="molecule type" value="Genomic_DNA"/>
</dbReference>
<protein>
    <submittedName>
        <fullName evidence="1">Uncharacterized protein</fullName>
    </submittedName>
</protein>
<dbReference type="RefSeq" id="WP_017567520.1">
    <property type="nucleotide sequence ID" value="NZ_BAAAKM010000111.1"/>
</dbReference>
<dbReference type="Proteomes" id="UP000579647">
    <property type="component" value="Unassembled WGS sequence"/>
</dbReference>
<name>A0A840WKC2_9ACTN</name>
<comment type="caution">
    <text evidence="1">The sequence shown here is derived from an EMBL/GenBank/DDBJ whole genome shotgun (WGS) entry which is preliminary data.</text>
</comment>